<feature type="signal peptide" evidence="1">
    <location>
        <begin position="1"/>
        <end position="20"/>
    </location>
</feature>
<evidence type="ECO:0000256" key="1">
    <source>
        <dbReference type="SAM" id="SignalP"/>
    </source>
</evidence>
<proteinExistence type="predicted"/>
<evidence type="ECO:0000313" key="3">
    <source>
        <dbReference type="EMBL" id="MEX6634517.1"/>
    </source>
</evidence>
<feature type="domain" description="Amidohydrolase-related" evidence="2">
    <location>
        <begin position="283"/>
        <end position="394"/>
    </location>
</feature>
<dbReference type="InterPro" id="IPR006680">
    <property type="entry name" value="Amidohydro-rel"/>
</dbReference>
<dbReference type="EMBL" id="JBEHZE010000001">
    <property type="protein sequence ID" value="MEX6634517.1"/>
    <property type="molecule type" value="Genomic_DNA"/>
</dbReference>
<comment type="caution">
    <text evidence="3">The sequence shown here is derived from an EMBL/GenBank/DDBJ whole genome shotgun (WGS) entry which is preliminary data.</text>
</comment>
<sequence length="414" mass="43499">MRYCFSAFVSSVCLFGAAVAQPLLLQNATIFTGGPEAELKTGSIVIEDETITAVGAELRVPNGARIVDLKGAIVTPGLVVANTTLGAVEVNAGANANDGSGAKSTLTSGVDLQYAINPQSSLLPVARSGGVTRAFVTPTSSGRDPSGLKFGGQSVSINTGGGLKVIDVSQLGVTLNLSDKNIGRGALFVQLKSAFADVRLYAKRASALNNGELNANDWTQADLNALVPIVRGEKPLIVSVDRASDILNIIQLSKDEKIQIILSRANEGWVVADQIAAADIPVILDPTDNLPQSFDRLASSFKNAVRLVDAGVKIAIIGPRAGHDARLLRYHAGIAVSHGLSRQAALEAITINPARIWGQENYGAIAVGQKADIAIWSGDPFEPLTDLVALYVNGEEQSLENRQSILRDKYLSAD</sequence>
<dbReference type="SUPFAM" id="SSF51338">
    <property type="entry name" value="Composite domain of metallo-dependent hydrolases"/>
    <property type="match status" value="1"/>
</dbReference>
<dbReference type="InterPro" id="IPR011059">
    <property type="entry name" value="Metal-dep_hydrolase_composite"/>
</dbReference>
<dbReference type="InterPro" id="IPR051781">
    <property type="entry name" value="Metallo-dep_Hydrolase"/>
</dbReference>
<accession>A0ABV3ZAW5</accession>
<keyword evidence="1" id="KW-0732">Signal</keyword>
<gene>
    <name evidence="3" type="ORF">ABFZ84_13255</name>
</gene>
<dbReference type="Pfam" id="PF01979">
    <property type="entry name" value="Amidohydro_1"/>
    <property type="match status" value="1"/>
</dbReference>
<dbReference type="PANTHER" id="PTHR43135">
    <property type="entry name" value="ALPHA-D-RIBOSE 1-METHYLPHOSPHONATE 5-TRIPHOSPHATE DIPHOSPHATASE"/>
    <property type="match status" value="1"/>
</dbReference>
<dbReference type="Gene3D" id="3.20.20.140">
    <property type="entry name" value="Metal-dependent hydrolases"/>
    <property type="match status" value="1"/>
</dbReference>
<dbReference type="PANTHER" id="PTHR43135:SF3">
    <property type="entry name" value="ALPHA-D-RIBOSE 1-METHYLPHOSPHONATE 5-TRIPHOSPHATE DIPHOSPHATASE"/>
    <property type="match status" value="1"/>
</dbReference>
<dbReference type="SUPFAM" id="SSF51556">
    <property type="entry name" value="Metallo-dependent hydrolases"/>
    <property type="match status" value="1"/>
</dbReference>
<name>A0ABV3ZAW5_9PROT</name>
<evidence type="ECO:0000313" key="4">
    <source>
        <dbReference type="Proteomes" id="UP001560685"/>
    </source>
</evidence>
<dbReference type="RefSeq" id="WP_369314498.1">
    <property type="nucleotide sequence ID" value="NZ_JBEHZE010000001.1"/>
</dbReference>
<reference evidence="3 4" key="1">
    <citation type="submission" date="2024-05" db="EMBL/GenBank/DDBJ databases">
        <title>Three bacterial strains, DH-69, EH-24, and ECK-19 isolated from coastal sediments.</title>
        <authorList>
            <person name="Ye Y.-Q."/>
            <person name="Du Z.-J."/>
        </authorList>
    </citation>
    <scope>NUCLEOTIDE SEQUENCE [LARGE SCALE GENOMIC DNA]</scope>
    <source>
        <strain evidence="3 4">ECK-19</strain>
    </source>
</reference>
<dbReference type="Proteomes" id="UP001560685">
    <property type="component" value="Unassembled WGS sequence"/>
</dbReference>
<organism evidence="3 4">
    <name type="scientific">Hyphococcus lacteus</name>
    <dbReference type="NCBI Taxonomy" id="3143536"/>
    <lineage>
        <taxon>Bacteria</taxon>
        <taxon>Pseudomonadati</taxon>
        <taxon>Pseudomonadota</taxon>
        <taxon>Alphaproteobacteria</taxon>
        <taxon>Parvularculales</taxon>
        <taxon>Parvularculaceae</taxon>
        <taxon>Hyphococcus</taxon>
    </lineage>
</organism>
<evidence type="ECO:0000259" key="2">
    <source>
        <dbReference type="Pfam" id="PF01979"/>
    </source>
</evidence>
<keyword evidence="4" id="KW-1185">Reference proteome</keyword>
<dbReference type="InterPro" id="IPR032466">
    <property type="entry name" value="Metal_Hydrolase"/>
</dbReference>
<protein>
    <submittedName>
        <fullName evidence="3">Amidohydrolase family protein</fullName>
    </submittedName>
</protein>
<feature type="chain" id="PRO_5045807980" evidence="1">
    <location>
        <begin position="21"/>
        <end position="414"/>
    </location>
</feature>
<dbReference type="Gene3D" id="2.30.40.10">
    <property type="entry name" value="Urease, subunit C, domain 1"/>
    <property type="match status" value="1"/>
</dbReference>